<dbReference type="Pfam" id="PF01697">
    <property type="entry name" value="Glyco_transf_92"/>
    <property type="match status" value="1"/>
</dbReference>
<dbReference type="Proteomes" id="UP000887574">
    <property type="component" value="Unplaced"/>
</dbReference>
<dbReference type="GO" id="GO:0016020">
    <property type="term" value="C:membrane"/>
    <property type="evidence" value="ECO:0007669"/>
    <property type="project" value="UniProtKB-SubCell"/>
</dbReference>
<organism evidence="7 8">
    <name type="scientific">Ditylenchus dipsaci</name>
    <dbReference type="NCBI Taxonomy" id="166011"/>
    <lineage>
        <taxon>Eukaryota</taxon>
        <taxon>Metazoa</taxon>
        <taxon>Ecdysozoa</taxon>
        <taxon>Nematoda</taxon>
        <taxon>Chromadorea</taxon>
        <taxon>Rhabditida</taxon>
        <taxon>Tylenchina</taxon>
        <taxon>Tylenchomorpha</taxon>
        <taxon>Sphaerularioidea</taxon>
        <taxon>Anguinidae</taxon>
        <taxon>Anguininae</taxon>
        <taxon>Ditylenchus</taxon>
    </lineage>
</organism>
<name>A0A915EQR5_9BILA</name>
<evidence type="ECO:0000256" key="4">
    <source>
        <dbReference type="ARBA" id="ARBA00022679"/>
    </source>
</evidence>
<keyword evidence="7" id="KW-1185">Reference proteome</keyword>
<dbReference type="GO" id="GO:0016757">
    <property type="term" value="F:glycosyltransferase activity"/>
    <property type="evidence" value="ECO:0007669"/>
    <property type="project" value="UniProtKB-UniRule"/>
</dbReference>
<keyword evidence="5" id="KW-0472">Membrane</keyword>
<reference evidence="8" key="1">
    <citation type="submission" date="2022-11" db="UniProtKB">
        <authorList>
            <consortium name="WormBaseParasite"/>
        </authorList>
    </citation>
    <scope>IDENTIFICATION</scope>
</reference>
<evidence type="ECO:0000256" key="6">
    <source>
        <dbReference type="RuleBase" id="RU366017"/>
    </source>
</evidence>
<keyword evidence="4 6" id="KW-0808">Transferase</keyword>
<dbReference type="EC" id="2.4.1.-" evidence="6"/>
<comment type="similarity">
    <text evidence="2 6">Belongs to the glycosyltransferase 92 family.</text>
</comment>
<evidence type="ECO:0000256" key="1">
    <source>
        <dbReference type="ARBA" id="ARBA00004167"/>
    </source>
</evidence>
<comment type="subcellular location">
    <subcellularLocation>
        <location evidence="1">Membrane</location>
        <topology evidence="1">Single-pass membrane protein</topology>
    </subcellularLocation>
</comment>
<evidence type="ECO:0000256" key="5">
    <source>
        <dbReference type="ARBA" id="ARBA00023136"/>
    </source>
</evidence>
<sequence length="106" mass="12577">MSRIFAFEKWQLLITALEVYRYLQPYGRNQLSLPQKYELRSNTQLEYSGQLILAHECFYEFRESAKFIALMDWDDLLITTKYQKLGDAFQAALTSFPDAAYFRVNN</sequence>
<evidence type="ECO:0000313" key="7">
    <source>
        <dbReference type="Proteomes" id="UP000887574"/>
    </source>
</evidence>
<protein>
    <recommendedName>
        <fullName evidence="6">Glycosyltransferase family 92 protein</fullName>
        <ecNumber evidence="6">2.4.1.-</ecNumber>
    </recommendedName>
</protein>
<dbReference type="WBParaSite" id="jg7939">
    <property type="protein sequence ID" value="jg7939"/>
    <property type="gene ID" value="jg7939"/>
</dbReference>
<accession>A0A915EQR5</accession>
<evidence type="ECO:0000256" key="3">
    <source>
        <dbReference type="ARBA" id="ARBA00022676"/>
    </source>
</evidence>
<proteinExistence type="inferred from homology"/>
<dbReference type="InterPro" id="IPR008166">
    <property type="entry name" value="Glyco_transf_92"/>
</dbReference>
<keyword evidence="3 6" id="KW-0328">Glycosyltransferase</keyword>
<evidence type="ECO:0000313" key="8">
    <source>
        <dbReference type="WBParaSite" id="jg7939"/>
    </source>
</evidence>
<evidence type="ECO:0000256" key="2">
    <source>
        <dbReference type="ARBA" id="ARBA00007647"/>
    </source>
</evidence>
<dbReference type="AlphaFoldDB" id="A0A915EQR5"/>